<evidence type="ECO:0000313" key="2">
    <source>
        <dbReference type="Proteomes" id="UP000034883"/>
    </source>
</evidence>
<dbReference type="Proteomes" id="UP000034883">
    <property type="component" value="Chromosome"/>
</dbReference>
<name>A0A0F6YKP8_9BACT</name>
<organism evidence="1 2">
    <name type="scientific">Sandaracinus amylolyticus</name>
    <dbReference type="NCBI Taxonomy" id="927083"/>
    <lineage>
        <taxon>Bacteria</taxon>
        <taxon>Pseudomonadati</taxon>
        <taxon>Myxococcota</taxon>
        <taxon>Polyangia</taxon>
        <taxon>Polyangiales</taxon>
        <taxon>Sandaracinaceae</taxon>
        <taxon>Sandaracinus</taxon>
    </lineage>
</organism>
<sequence length="149" mass="16826">MARRETIEERQRVIFEREDDGTWTARPASARAPTARGGSIAQARKRVREILRGDDRLRRTRELDVVDEIRLPSPGIVAVERLARAREALDGAEREAVTMLVRRLGLGVREASQALGLTMRRVVHLAGEVADVEAEEKAARRSRRARVVR</sequence>
<reference evidence="1 2" key="1">
    <citation type="submission" date="2015-03" db="EMBL/GenBank/DDBJ databases">
        <title>Genome assembly of Sandaracinus amylolyticus DSM 53668.</title>
        <authorList>
            <person name="Sharma G."/>
            <person name="Subramanian S."/>
        </authorList>
    </citation>
    <scope>NUCLEOTIDE SEQUENCE [LARGE SCALE GENOMIC DNA]</scope>
    <source>
        <strain evidence="1 2">DSM 53668</strain>
    </source>
</reference>
<dbReference type="AlphaFoldDB" id="A0A0F6YKP8"/>
<dbReference type="RefSeq" id="WP_053235743.1">
    <property type="nucleotide sequence ID" value="NZ_CP011125.1"/>
</dbReference>
<dbReference type="EMBL" id="CP011125">
    <property type="protein sequence ID" value="AKF08622.1"/>
    <property type="molecule type" value="Genomic_DNA"/>
</dbReference>
<gene>
    <name evidence="1" type="ORF">DB32_005771</name>
</gene>
<evidence type="ECO:0000313" key="1">
    <source>
        <dbReference type="EMBL" id="AKF08622.1"/>
    </source>
</evidence>
<dbReference type="KEGG" id="samy:DB32_005771"/>
<proteinExistence type="predicted"/>
<protein>
    <submittedName>
        <fullName evidence="1">Uncharacterized protein</fullName>
    </submittedName>
</protein>
<keyword evidence="2" id="KW-1185">Reference proteome</keyword>
<accession>A0A0F6YKP8</accession>